<name>A0A3N4GDN2_9LACT</name>
<keyword evidence="2" id="KW-1185">Reference proteome</keyword>
<dbReference type="AlphaFoldDB" id="A0A3N4GDN2"/>
<dbReference type="Proteomes" id="UP000273977">
    <property type="component" value="Unassembled WGS sequence"/>
</dbReference>
<protein>
    <submittedName>
        <fullName evidence="1">Uncharacterized protein</fullName>
    </submittedName>
</protein>
<sequence length="90" mass="10733">MIHLSIQINDKISENSFISSKKRRNHKFFHLYHFISETKLFMTFVPGCYKKKIVIKGGFQIYEAWTKVRASFSLWHLKIGLFWYFGAVVV</sequence>
<organism evidence="1 2">
    <name type="scientific">Aerococcus agrisoli</name>
    <dbReference type="NCBI Taxonomy" id="2487350"/>
    <lineage>
        <taxon>Bacteria</taxon>
        <taxon>Bacillati</taxon>
        <taxon>Bacillota</taxon>
        <taxon>Bacilli</taxon>
        <taxon>Lactobacillales</taxon>
        <taxon>Aerococcaceae</taxon>
        <taxon>Aerococcus</taxon>
    </lineage>
</organism>
<reference evidence="1 2" key="1">
    <citation type="submission" date="2018-11" db="EMBL/GenBank/DDBJ databases">
        <title>Aerococcus sp. SJQ22, whole genome shotgun sequence.</title>
        <authorList>
            <person name="Sun L."/>
            <person name="Gao X."/>
            <person name="Chen W."/>
            <person name="Huang K."/>
        </authorList>
    </citation>
    <scope>NUCLEOTIDE SEQUENCE [LARGE SCALE GENOMIC DNA]</scope>
    <source>
        <strain evidence="1 2">SJQ22</strain>
    </source>
</reference>
<comment type="caution">
    <text evidence="1">The sequence shown here is derived from an EMBL/GenBank/DDBJ whole genome shotgun (WGS) entry which is preliminary data.</text>
</comment>
<dbReference type="EMBL" id="RKMG01000032">
    <property type="protein sequence ID" value="RPA57131.1"/>
    <property type="molecule type" value="Genomic_DNA"/>
</dbReference>
<evidence type="ECO:0000313" key="2">
    <source>
        <dbReference type="Proteomes" id="UP000273977"/>
    </source>
</evidence>
<gene>
    <name evidence="1" type="ORF">EF384_08380</name>
</gene>
<evidence type="ECO:0000313" key="1">
    <source>
        <dbReference type="EMBL" id="RPA57131.1"/>
    </source>
</evidence>
<accession>A0A3N4GDN2</accession>
<proteinExistence type="predicted"/>